<evidence type="ECO:0000313" key="2">
    <source>
        <dbReference type="EMBL" id="AWN40557.1"/>
    </source>
</evidence>
<dbReference type="OrthoDB" id="7285326at2"/>
<reference evidence="3" key="1">
    <citation type="submission" date="2018-05" db="EMBL/GenBank/DDBJ databases">
        <title>Complete Genome Sequence of Methylobacterium sp. 17SD2-17.</title>
        <authorList>
            <person name="Srinivasan S."/>
        </authorList>
    </citation>
    <scope>NUCLEOTIDE SEQUENCE [LARGE SCALE GENOMIC DNA]</scope>
    <source>
        <strain evidence="3">17SD2-17</strain>
    </source>
</reference>
<dbReference type="InterPro" id="IPR045510">
    <property type="entry name" value="DUF6481"/>
</dbReference>
<dbReference type="Pfam" id="PF20089">
    <property type="entry name" value="DUF6481"/>
    <property type="match status" value="1"/>
</dbReference>
<name>A0A2U8W3C4_9HYPH</name>
<accession>A0A2U8W3C4</accession>
<keyword evidence="1" id="KW-0175">Coiled coil</keyword>
<proteinExistence type="predicted"/>
<keyword evidence="3" id="KW-1185">Reference proteome</keyword>
<dbReference type="AlphaFoldDB" id="A0A2U8W3C4"/>
<feature type="coiled-coil region" evidence="1">
    <location>
        <begin position="67"/>
        <end position="105"/>
    </location>
</feature>
<sequence>MYVGQFKANQLVDRLEAAAKARQATIARFRACPSADDPIVLARQSARRAVIQAREVRVNEREIARLATEAQREAEALAVREREATEAARQAAEKAERQAALAAEQKAARDARFAARKARVRR</sequence>
<dbReference type="Proteomes" id="UP000245926">
    <property type="component" value="Chromosome"/>
</dbReference>
<evidence type="ECO:0000256" key="1">
    <source>
        <dbReference type="SAM" id="Coils"/>
    </source>
</evidence>
<dbReference type="EMBL" id="CP029550">
    <property type="protein sequence ID" value="AWN40557.1"/>
    <property type="molecule type" value="Genomic_DNA"/>
</dbReference>
<organism evidence="2 3">
    <name type="scientific">Methylobacterium durans</name>
    <dbReference type="NCBI Taxonomy" id="2202825"/>
    <lineage>
        <taxon>Bacteria</taxon>
        <taxon>Pseudomonadati</taxon>
        <taxon>Pseudomonadota</taxon>
        <taxon>Alphaproteobacteria</taxon>
        <taxon>Hyphomicrobiales</taxon>
        <taxon>Methylobacteriaceae</taxon>
        <taxon>Methylobacterium</taxon>
    </lineage>
</organism>
<dbReference type="RefSeq" id="WP_109888804.1">
    <property type="nucleotide sequence ID" value="NZ_CP029550.1"/>
</dbReference>
<protein>
    <submittedName>
        <fullName evidence="2">Uncharacterized protein</fullName>
    </submittedName>
</protein>
<evidence type="ECO:0000313" key="3">
    <source>
        <dbReference type="Proteomes" id="UP000245926"/>
    </source>
</evidence>
<dbReference type="KEGG" id="mets:DK389_08455"/>
<gene>
    <name evidence="2" type="ORF">DK389_08455</name>
</gene>